<dbReference type="Pfam" id="PF13476">
    <property type="entry name" value="AAA_23"/>
    <property type="match status" value="1"/>
</dbReference>
<evidence type="ECO:0000256" key="4">
    <source>
        <dbReference type="SAM" id="Coils"/>
    </source>
</evidence>
<name>A0A4R8H2S1_9FIRM</name>
<evidence type="ECO:0000256" key="3">
    <source>
        <dbReference type="ARBA" id="ARBA00013368"/>
    </source>
</evidence>
<dbReference type="PANTHER" id="PTHR32114">
    <property type="entry name" value="ABC TRANSPORTER ABCH.3"/>
    <property type="match status" value="1"/>
</dbReference>
<organism evidence="6 7">
    <name type="scientific">Orenia marismortui</name>
    <dbReference type="NCBI Taxonomy" id="46469"/>
    <lineage>
        <taxon>Bacteria</taxon>
        <taxon>Bacillati</taxon>
        <taxon>Bacillota</taxon>
        <taxon>Clostridia</taxon>
        <taxon>Halanaerobiales</taxon>
        <taxon>Halobacteroidaceae</taxon>
        <taxon>Orenia</taxon>
    </lineage>
</organism>
<evidence type="ECO:0000313" key="7">
    <source>
        <dbReference type="Proteomes" id="UP000295832"/>
    </source>
</evidence>
<protein>
    <recommendedName>
        <fullName evidence="3">Nuclease SbcCD subunit C</fullName>
    </recommendedName>
</protein>
<dbReference type="GO" id="GO:0004527">
    <property type="term" value="F:exonuclease activity"/>
    <property type="evidence" value="ECO:0007669"/>
    <property type="project" value="UniProtKB-KW"/>
</dbReference>
<sequence>MRIIERMEIINFQSHEHTILEFDKGLNVITGPSDQGKSAIIRALRWVLYNEPRGTDFIRHNQSDCQVAIELDNKFKIIRKRTPSKNRYILVNPEGEEHVFERVGSGVPEEIIKVHGMPKIDLDTDNETTLNIDYQLEGAFLLTDSGSVRAKTLGRLINVHIVDSAIRRTKTDISRLNMRNKQLKEELEINREKLKEFDNLDDLKKDIKSKETILDNLRTYNQKLESLISLQEKLNQSDDRMNKYSDLLDQLNDLEKIEDIYQRLDDRSIKFENIVELVKKEEVIRKRFVKLEDVIGQLSDLDQINLLYKDLNNRYQKLDLGIKLLNKYKDNKSRINLGKNILTELNKVDHGLDYFSQAKKIEDNFSKLNGFDIKWNKIKDDILINGKILDQTSGVKDVKFILKEKLPELEKKIEEIIYINNKIEDLEKSINKKEIILNKLPSDDQIVNIQQSLEKRYNQLSDLKEVQVGLNKNKESINKGKVYMKKLDKNIETLAAQYSQVLKKIGKCPTCFESIDNHTVDKIIKELKGE</sequence>
<keyword evidence="6" id="KW-0378">Hydrolase</keyword>
<feature type="domain" description="Rad50/SbcC-type AAA" evidence="5">
    <location>
        <begin position="6"/>
        <end position="255"/>
    </location>
</feature>
<dbReference type="STRING" id="926561.GCA_000379025_00341"/>
<keyword evidence="6" id="KW-0540">Nuclease</keyword>
<dbReference type="GO" id="GO:0016887">
    <property type="term" value="F:ATP hydrolysis activity"/>
    <property type="evidence" value="ECO:0007669"/>
    <property type="project" value="InterPro"/>
</dbReference>
<dbReference type="EMBL" id="SOEG01000004">
    <property type="protein sequence ID" value="TDX52910.1"/>
    <property type="molecule type" value="Genomic_DNA"/>
</dbReference>
<dbReference type="PANTHER" id="PTHR32114:SF2">
    <property type="entry name" value="ABC TRANSPORTER ABCH.3"/>
    <property type="match status" value="1"/>
</dbReference>
<dbReference type="RefSeq" id="WP_134115105.1">
    <property type="nucleotide sequence ID" value="NZ_SOEG01000004.1"/>
</dbReference>
<reference evidence="6 7" key="1">
    <citation type="submission" date="2019-03" db="EMBL/GenBank/DDBJ databases">
        <title>Subsurface microbial communities from deep shales in Ohio and West Virginia, USA.</title>
        <authorList>
            <person name="Wrighton K."/>
        </authorList>
    </citation>
    <scope>NUCLEOTIDE SEQUENCE [LARGE SCALE GENOMIC DNA]</scope>
    <source>
        <strain evidence="6 7">MSL 6dP</strain>
    </source>
</reference>
<evidence type="ECO:0000256" key="1">
    <source>
        <dbReference type="ARBA" id="ARBA00006930"/>
    </source>
</evidence>
<evidence type="ECO:0000256" key="2">
    <source>
        <dbReference type="ARBA" id="ARBA00011322"/>
    </source>
</evidence>
<comment type="caution">
    <text evidence="6">The sequence shown here is derived from an EMBL/GenBank/DDBJ whole genome shotgun (WGS) entry which is preliminary data.</text>
</comment>
<keyword evidence="4" id="KW-0175">Coiled coil</keyword>
<comment type="subunit">
    <text evidence="2">Heterodimer of SbcC and SbcD.</text>
</comment>
<evidence type="ECO:0000259" key="5">
    <source>
        <dbReference type="Pfam" id="PF13476"/>
    </source>
</evidence>
<gene>
    <name evidence="6" type="ORF">C7959_10435</name>
</gene>
<dbReference type="InterPro" id="IPR027417">
    <property type="entry name" value="P-loop_NTPase"/>
</dbReference>
<comment type="similarity">
    <text evidence="1">Belongs to the SMC family. SbcC subfamily.</text>
</comment>
<proteinExistence type="inferred from homology"/>
<dbReference type="InterPro" id="IPR038729">
    <property type="entry name" value="Rad50/SbcC_AAA"/>
</dbReference>
<feature type="coiled-coil region" evidence="4">
    <location>
        <begin position="166"/>
        <end position="267"/>
    </location>
</feature>
<keyword evidence="7" id="KW-1185">Reference proteome</keyword>
<evidence type="ECO:0000313" key="6">
    <source>
        <dbReference type="EMBL" id="TDX52910.1"/>
    </source>
</evidence>
<dbReference type="Proteomes" id="UP000295832">
    <property type="component" value="Unassembled WGS sequence"/>
</dbReference>
<dbReference type="GO" id="GO:0006302">
    <property type="term" value="P:double-strand break repair"/>
    <property type="evidence" value="ECO:0007669"/>
    <property type="project" value="InterPro"/>
</dbReference>
<dbReference type="SUPFAM" id="SSF52540">
    <property type="entry name" value="P-loop containing nucleoside triphosphate hydrolases"/>
    <property type="match status" value="1"/>
</dbReference>
<dbReference type="AlphaFoldDB" id="A0A4R8H2S1"/>
<dbReference type="Gene3D" id="3.40.50.300">
    <property type="entry name" value="P-loop containing nucleotide triphosphate hydrolases"/>
    <property type="match status" value="1"/>
</dbReference>
<keyword evidence="6" id="KW-0269">Exonuclease</keyword>
<accession>A0A4R8H2S1</accession>